<keyword evidence="3" id="KW-0812">Transmembrane</keyword>
<evidence type="ECO:0000313" key="5">
    <source>
        <dbReference type="Proteomes" id="UP000663879"/>
    </source>
</evidence>
<gene>
    <name evidence="4" type="ORF">OXX778_LOCUS11888</name>
</gene>
<proteinExistence type="predicted"/>
<evidence type="ECO:0008006" key="6">
    <source>
        <dbReference type="Google" id="ProtNLM"/>
    </source>
</evidence>
<keyword evidence="3" id="KW-1133">Transmembrane helix</keyword>
<evidence type="ECO:0000256" key="1">
    <source>
        <dbReference type="SAM" id="Coils"/>
    </source>
</evidence>
<evidence type="ECO:0000256" key="3">
    <source>
        <dbReference type="SAM" id="Phobius"/>
    </source>
</evidence>
<feature type="coiled-coil region" evidence="1">
    <location>
        <begin position="76"/>
        <end position="129"/>
    </location>
</feature>
<keyword evidence="3" id="KW-0472">Membrane</keyword>
<dbReference type="CDD" id="cd00590">
    <property type="entry name" value="RRM_SF"/>
    <property type="match status" value="1"/>
</dbReference>
<evidence type="ECO:0000313" key="4">
    <source>
        <dbReference type="EMBL" id="CAF0910729.1"/>
    </source>
</evidence>
<sequence length="254" mass="29510">MLSYRHIEHFGRIRWLRLGPNRGFHSTNYGFVRYENENVYEEKIEFLNRVGIPNTRIWFELNPRPTQANHQEAPAAPRVQRQLEEVASKEQELNEQEPNQRTATLEVQLAESRQLVQDLLNRHNVAQEEAPRACVPLSFRGLQRRLNETVSSPPSQPAHMPFYKNLALPKQTKLRLLNSLIEPISNHPRETENAISGSKSPMVNRSNNSNTSQLRDQLESMLEEQINRQEFLSSFGTLAAILFWNVVVLIYDFI</sequence>
<reference evidence="4" key="1">
    <citation type="submission" date="2021-02" db="EMBL/GenBank/DDBJ databases">
        <authorList>
            <person name="Nowell W R."/>
        </authorList>
    </citation>
    <scope>NUCLEOTIDE SEQUENCE</scope>
    <source>
        <strain evidence="4">Ploen Becks lab</strain>
    </source>
</reference>
<name>A0A814A7F0_9BILA</name>
<dbReference type="Proteomes" id="UP000663879">
    <property type="component" value="Unassembled WGS sequence"/>
</dbReference>
<feature type="transmembrane region" description="Helical" evidence="3">
    <location>
        <begin position="231"/>
        <end position="251"/>
    </location>
</feature>
<protein>
    <recommendedName>
        <fullName evidence="6">RRM domain-containing protein</fullName>
    </recommendedName>
</protein>
<accession>A0A814A7F0</accession>
<evidence type="ECO:0000256" key="2">
    <source>
        <dbReference type="SAM" id="MobiDB-lite"/>
    </source>
</evidence>
<dbReference type="AlphaFoldDB" id="A0A814A7F0"/>
<feature type="region of interest" description="Disordered" evidence="2">
    <location>
        <begin position="188"/>
        <end position="214"/>
    </location>
</feature>
<keyword evidence="1" id="KW-0175">Coiled coil</keyword>
<feature type="compositionally biased region" description="Polar residues" evidence="2">
    <location>
        <begin position="193"/>
        <end position="214"/>
    </location>
</feature>
<organism evidence="4 5">
    <name type="scientific">Brachionus calyciflorus</name>
    <dbReference type="NCBI Taxonomy" id="104777"/>
    <lineage>
        <taxon>Eukaryota</taxon>
        <taxon>Metazoa</taxon>
        <taxon>Spiralia</taxon>
        <taxon>Gnathifera</taxon>
        <taxon>Rotifera</taxon>
        <taxon>Eurotatoria</taxon>
        <taxon>Monogononta</taxon>
        <taxon>Pseudotrocha</taxon>
        <taxon>Ploima</taxon>
        <taxon>Brachionidae</taxon>
        <taxon>Brachionus</taxon>
    </lineage>
</organism>
<keyword evidence="5" id="KW-1185">Reference proteome</keyword>
<dbReference type="EMBL" id="CAJNOC010002071">
    <property type="protein sequence ID" value="CAF0910729.1"/>
    <property type="molecule type" value="Genomic_DNA"/>
</dbReference>
<comment type="caution">
    <text evidence="4">The sequence shown here is derived from an EMBL/GenBank/DDBJ whole genome shotgun (WGS) entry which is preliminary data.</text>
</comment>